<evidence type="ECO:0000313" key="1">
    <source>
        <dbReference type="EMBL" id="GFY39301.1"/>
    </source>
</evidence>
<dbReference type="Proteomes" id="UP000886998">
    <property type="component" value="Unassembled WGS sequence"/>
</dbReference>
<proteinExistence type="predicted"/>
<keyword evidence="2" id="KW-1185">Reference proteome</keyword>
<name>A0A8X7BP24_9ARAC</name>
<sequence length="78" mass="9164">MSLAMSLMLSRSSWQFWQEARRDCSCRSRQDWNHYTWRYWQGGRMDCAIKDLGEIIFGVLVCDAGAKQAVIMVEDLVR</sequence>
<dbReference type="EMBL" id="BMAV01001306">
    <property type="protein sequence ID" value="GFY39301.1"/>
    <property type="molecule type" value="Genomic_DNA"/>
</dbReference>
<dbReference type="AlphaFoldDB" id="A0A8X7BP24"/>
<reference evidence="1" key="1">
    <citation type="submission" date="2020-08" db="EMBL/GenBank/DDBJ databases">
        <title>Multicomponent nature underlies the extraordinary mechanical properties of spider dragline silk.</title>
        <authorList>
            <person name="Kono N."/>
            <person name="Nakamura H."/>
            <person name="Mori M."/>
            <person name="Yoshida Y."/>
            <person name="Ohtoshi R."/>
            <person name="Malay A.D."/>
            <person name="Moran D.A.P."/>
            <person name="Tomita M."/>
            <person name="Numata K."/>
            <person name="Arakawa K."/>
        </authorList>
    </citation>
    <scope>NUCLEOTIDE SEQUENCE</scope>
</reference>
<organism evidence="1 2">
    <name type="scientific">Trichonephila inaurata madagascariensis</name>
    <dbReference type="NCBI Taxonomy" id="2747483"/>
    <lineage>
        <taxon>Eukaryota</taxon>
        <taxon>Metazoa</taxon>
        <taxon>Ecdysozoa</taxon>
        <taxon>Arthropoda</taxon>
        <taxon>Chelicerata</taxon>
        <taxon>Arachnida</taxon>
        <taxon>Araneae</taxon>
        <taxon>Araneomorphae</taxon>
        <taxon>Entelegynae</taxon>
        <taxon>Araneoidea</taxon>
        <taxon>Nephilidae</taxon>
        <taxon>Trichonephila</taxon>
        <taxon>Trichonephila inaurata</taxon>
    </lineage>
</organism>
<dbReference type="OrthoDB" id="10557719at2759"/>
<evidence type="ECO:0000313" key="2">
    <source>
        <dbReference type="Proteomes" id="UP000886998"/>
    </source>
</evidence>
<accession>A0A8X7BP24</accession>
<comment type="caution">
    <text evidence="1">The sequence shown here is derived from an EMBL/GenBank/DDBJ whole genome shotgun (WGS) entry which is preliminary data.</text>
</comment>
<gene>
    <name evidence="1" type="ORF">TNIN_208001</name>
</gene>
<protein>
    <submittedName>
        <fullName evidence="1">Uncharacterized protein</fullName>
    </submittedName>
</protein>